<reference evidence="1" key="1">
    <citation type="submission" date="2014-11" db="EMBL/GenBank/DDBJ databases">
        <authorList>
            <person name="Amaro Gonzalez C."/>
        </authorList>
    </citation>
    <scope>NUCLEOTIDE SEQUENCE</scope>
</reference>
<protein>
    <submittedName>
        <fullName evidence="1">Uncharacterized protein</fullName>
    </submittedName>
</protein>
<reference evidence="1" key="2">
    <citation type="journal article" date="2015" name="Fish Shellfish Immunol.">
        <title>Early steps in the European eel (Anguilla anguilla)-Vibrio vulnificus interaction in the gills: Role of the RtxA13 toxin.</title>
        <authorList>
            <person name="Callol A."/>
            <person name="Pajuelo D."/>
            <person name="Ebbesson L."/>
            <person name="Teles M."/>
            <person name="MacKenzie S."/>
            <person name="Amaro C."/>
        </authorList>
    </citation>
    <scope>NUCLEOTIDE SEQUENCE</scope>
</reference>
<accession>A0A0E9UA55</accession>
<organism evidence="1">
    <name type="scientific">Anguilla anguilla</name>
    <name type="common">European freshwater eel</name>
    <name type="synonym">Muraena anguilla</name>
    <dbReference type="NCBI Taxonomy" id="7936"/>
    <lineage>
        <taxon>Eukaryota</taxon>
        <taxon>Metazoa</taxon>
        <taxon>Chordata</taxon>
        <taxon>Craniata</taxon>
        <taxon>Vertebrata</taxon>
        <taxon>Euteleostomi</taxon>
        <taxon>Actinopterygii</taxon>
        <taxon>Neopterygii</taxon>
        <taxon>Teleostei</taxon>
        <taxon>Anguilliformes</taxon>
        <taxon>Anguillidae</taxon>
        <taxon>Anguilla</taxon>
    </lineage>
</organism>
<evidence type="ECO:0000313" key="1">
    <source>
        <dbReference type="EMBL" id="JAH62627.1"/>
    </source>
</evidence>
<proteinExistence type="predicted"/>
<sequence length="12" mass="1393">MSVPRRTSETTQ</sequence>
<name>A0A0E9UA55_ANGAN</name>
<dbReference type="EMBL" id="GBXM01045950">
    <property type="protein sequence ID" value="JAH62627.1"/>
    <property type="molecule type" value="Transcribed_RNA"/>
</dbReference>